<dbReference type="InterPro" id="IPR022251">
    <property type="entry name" value="DUF3774_wound-induced"/>
</dbReference>
<organism evidence="2 3">
    <name type="scientific">Senna tora</name>
    <dbReference type="NCBI Taxonomy" id="362788"/>
    <lineage>
        <taxon>Eukaryota</taxon>
        <taxon>Viridiplantae</taxon>
        <taxon>Streptophyta</taxon>
        <taxon>Embryophyta</taxon>
        <taxon>Tracheophyta</taxon>
        <taxon>Spermatophyta</taxon>
        <taxon>Magnoliopsida</taxon>
        <taxon>eudicotyledons</taxon>
        <taxon>Gunneridae</taxon>
        <taxon>Pentapetalae</taxon>
        <taxon>rosids</taxon>
        <taxon>fabids</taxon>
        <taxon>Fabales</taxon>
        <taxon>Fabaceae</taxon>
        <taxon>Caesalpinioideae</taxon>
        <taxon>Cassia clade</taxon>
        <taxon>Senna</taxon>
    </lineage>
</organism>
<sequence length="90" mass="9621">MKDQGFGRWNNAMRSVQKHAKNKIIGSASQARKISEPSSSSSAVSNSKKARDDDEEMKNSGRLRQLHVDTLVVGGDGGHLSDGEGLPTGI</sequence>
<comment type="caution">
    <text evidence="2">The sequence shown here is derived from an EMBL/GenBank/DDBJ whole genome shotgun (WGS) entry which is preliminary data.</text>
</comment>
<evidence type="ECO:0000313" key="3">
    <source>
        <dbReference type="Proteomes" id="UP000634136"/>
    </source>
</evidence>
<keyword evidence="3" id="KW-1185">Reference proteome</keyword>
<gene>
    <name evidence="2" type="ORF">G2W53_010238</name>
</gene>
<dbReference type="Pfam" id="PF12609">
    <property type="entry name" value="DUF3774"/>
    <property type="match status" value="1"/>
</dbReference>
<dbReference type="EMBL" id="JAAIUW010000004">
    <property type="protein sequence ID" value="KAF7835379.1"/>
    <property type="molecule type" value="Genomic_DNA"/>
</dbReference>
<protein>
    <submittedName>
        <fullName evidence="2">Wound-responsive family protein</fullName>
    </submittedName>
</protein>
<feature type="region of interest" description="Disordered" evidence="1">
    <location>
        <begin position="1"/>
        <end position="90"/>
    </location>
</feature>
<dbReference type="Proteomes" id="UP000634136">
    <property type="component" value="Unassembled WGS sequence"/>
</dbReference>
<proteinExistence type="predicted"/>
<evidence type="ECO:0000313" key="2">
    <source>
        <dbReference type="EMBL" id="KAF7835379.1"/>
    </source>
</evidence>
<evidence type="ECO:0000256" key="1">
    <source>
        <dbReference type="SAM" id="MobiDB-lite"/>
    </source>
</evidence>
<feature type="compositionally biased region" description="Low complexity" evidence="1">
    <location>
        <begin position="36"/>
        <end position="47"/>
    </location>
</feature>
<name>A0A835C9E7_9FABA</name>
<accession>A0A835C9E7</accession>
<reference evidence="2" key="1">
    <citation type="submission" date="2020-09" db="EMBL/GenBank/DDBJ databases">
        <title>Genome-Enabled Discovery of Anthraquinone Biosynthesis in Senna tora.</title>
        <authorList>
            <person name="Kang S.-H."/>
            <person name="Pandey R.P."/>
            <person name="Lee C.-M."/>
            <person name="Sim J.-S."/>
            <person name="Jeong J.-T."/>
            <person name="Choi B.-S."/>
            <person name="Jung M."/>
            <person name="Ginzburg D."/>
            <person name="Zhao K."/>
            <person name="Won S.Y."/>
            <person name="Oh T.-J."/>
            <person name="Yu Y."/>
            <person name="Kim N.-H."/>
            <person name="Lee O.R."/>
            <person name="Lee T.-H."/>
            <person name="Bashyal P."/>
            <person name="Kim T.-S."/>
            <person name="Lee W.-H."/>
            <person name="Kawkins C."/>
            <person name="Kim C.-K."/>
            <person name="Kim J.S."/>
            <person name="Ahn B.O."/>
            <person name="Rhee S.Y."/>
            <person name="Sohng J.K."/>
        </authorList>
    </citation>
    <scope>NUCLEOTIDE SEQUENCE</scope>
    <source>
        <tissue evidence="2">Leaf</tissue>
    </source>
</reference>
<feature type="compositionally biased region" description="Gly residues" evidence="1">
    <location>
        <begin position="74"/>
        <end position="90"/>
    </location>
</feature>
<dbReference type="AlphaFoldDB" id="A0A835C9E7"/>